<dbReference type="PROSITE" id="PS51257">
    <property type="entry name" value="PROKAR_LIPOPROTEIN"/>
    <property type="match status" value="1"/>
</dbReference>
<evidence type="ECO:0000313" key="3">
    <source>
        <dbReference type="Proteomes" id="UP000642144"/>
    </source>
</evidence>
<keyword evidence="1" id="KW-0732">Signal</keyword>
<protein>
    <submittedName>
        <fullName evidence="2">Uncharacterized protein</fullName>
    </submittedName>
</protein>
<dbReference type="PANTHER" id="PTHR13833:SF71">
    <property type="entry name" value="NHL DOMAIN-CONTAINING PROTEIN"/>
    <property type="match status" value="1"/>
</dbReference>
<comment type="caution">
    <text evidence="2">The sequence shown here is derived from an EMBL/GenBank/DDBJ whole genome shotgun (WGS) entry which is preliminary data.</text>
</comment>
<proteinExistence type="predicted"/>
<dbReference type="RefSeq" id="WP_161055970.1">
    <property type="nucleotide sequence ID" value="NZ_WWCT01000013.1"/>
</dbReference>
<sequence length="700" mass="69788">MSISYRAGLRAAACTLLSATLLSACGGGGGSTPAQPAQPAQAAATELTLTSSGASTTAGGAAVTLNAGLNGAGSVNWTLAAGSPGALSATSGASVSYTPPASFTGVTAVTISATSGNLSKSIVLQLAPSAPGLSLLAGTVTPGNANIDGRGTAARFSSIRALATDGSGAIYTSDTTQAGRAVIRKISADGAVSTLNADLSALPITASINALTPLADGSLYFSDVQQSHLSSSVYKATTSFRKLDASGKLSTLGVVDDGSMISWQLIAAPDGTLYVRDSTAVYLLGADGSRRLLAGASAALTTADVDGTGADARFYGIRQFRVAPNGNLYVLDYFGLRQVSPAGVVTTLLTQAADSTAAFDLSLDQQGNPLLLSTAKAGKTNTISKFSNGTLSTLYTVGAADSADGQYLNLLLGMADGAVITTDGVSLRRTGTDGKTVVLAGVRSDTYDSMADGQGAQARLVNPGLLAADRDGNIYAVENAGAVATPIMIRKITPAGAVSTYATSNLPGYISGMVMTPANTLVVSIRSGSDFGGGLYQVGQGGGFTLIAGGVFYGAPLQQLDGQGSAAVFGRPTLAGVDKDGNLYVSDQSQTYSDTYTIRKVTPLGAVTTVASLPAGLNAAADGNVYQVNAAGTGAPGNAIIRVAPDGTRTVLAGVETGSSFTNLPGPLPALLYQVRGVAPLGGKVFAVAAGHGIYTLVLP</sequence>
<dbReference type="SUPFAM" id="SSF63829">
    <property type="entry name" value="Calcium-dependent phosphotriesterase"/>
    <property type="match status" value="1"/>
</dbReference>
<dbReference type="PANTHER" id="PTHR13833">
    <property type="match status" value="1"/>
</dbReference>
<evidence type="ECO:0000313" key="2">
    <source>
        <dbReference type="EMBL" id="MYN28111.1"/>
    </source>
</evidence>
<keyword evidence="3" id="KW-1185">Reference proteome</keyword>
<dbReference type="Gene3D" id="2.120.10.30">
    <property type="entry name" value="TolB, C-terminal domain"/>
    <property type="match status" value="4"/>
</dbReference>
<gene>
    <name evidence="2" type="ORF">GTP69_17015</name>
</gene>
<name>A0ABW9W2G1_9BURK</name>
<accession>A0ABW9W2G1</accession>
<evidence type="ECO:0000256" key="1">
    <source>
        <dbReference type="SAM" id="SignalP"/>
    </source>
</evidence>
<organism evidence="2 3">
    <name type="scientific">Duganella levis</name>
    <dbReference type="NCBI Taxonomy" id="2692169"/>
    <lineage>
        <taxon>Bacteria</taxon>
        <taxon>Pseudomonadati</taxon>
        <taxon>Pseudomonadota</taxon>
        <taxon>Betaproteobacteria</taxon>
        <taxon>Burkholderiales</taxon>
        <taxon>Oxalobacteraceae</taxon>
        <taxon>Telluria group</taxon>
        <taxon>Duganella</taxon>
    </lineage>
</organism>
<dbReference type="Proteomes" id="UP000642144">
    <property type="component" value="Unassembled WGS sequence"/>
</dbReference>
<dbReference type="EMBL" id="WWCT01000013">
    <property type="protein sequence ID" value="MYN28111.1"/>
    <property type="molecule type" value="Genomic_DNA"/>
</dbReference>
<reference evidence="2 3" key="1">
    <citation type="submission" date="2019-12" db="EMBL/GenBank/DDBJ databases">
        <title>Novel species isolated from a subtropical stream in China.</title>
        <authorList>
            <person name="Lu H."/>
        </authorList>
    </citation>
    <scope>NUCLEOTIDE SEQUENCE [LARGE SCALE GENOMIC DNA]</scope>
    <source>
        <strain evidence="2 3">CY42W</strain>
    </source>
</reference>
<feature type="signal peptide" evidence="1">
    <location>
        <begin position="1"/>
        <end position="24"/>
    </location>
</feature>
<dbReference type="SUPFAM" id="SSF101898">
    <property type="entry name" value="NHL repeat"/>
    <property type="match status" value="1"/>
</dbReference>
<dbReference type="InterPro" id="IPR011042">
    <property type="entry name" value="6-blade_b-propeller_TolB-like"/>
</dbReference>
<feature type="chain" id="PRO_5045931762" evidence="1">
    <location>
        <begin position="25"/>
        <end position="700"/>
    </location>
</feature>